<dbReference type="PANTHER" id="PTHR42743">
    <property type="entry name" value="AMINO-ACID AMINOTRANSFERASE"/>
    <property type="match status" value="1"/>
</dbReference>
<protein>
    <submittedName>
        <fullName evidence="3">HAD family hydrolase</fullName>
    </submittedName>
</protein>
<dbReference type="Gene3D" id="3.40.50.300">
    <property type="entry name" value="P-loop containing nucleotide triphosphate hydrolases"/>
    <property type="match status" value="1"/>
</dbReference>
<dbReference type="GO" id="GO:0016787">
    <property type="term" value="F:hydrolase activity"/>
    <property type="evidence" value="ECO:0007669"/>
    <property type="project" value="UniProtKB-KW"/>
</dbReference>
<organism evidence="3 4">
    <name type="scientific">Oleomonas cavernae</name>
    <dbReference type="NCBI Taxonomy" id="2320859"/>
    <lineage>
        <taxon>Bacteria</taxon>
        <taxon>Pseudomonadati</taxon>
        <taxon>Pseudomonadota</taxon>
        <taxon>Alphaproteobacteria</taxon>
        <taxon>Acetobacterales</taxon>
        <taxon>Acetobacteraceae</taxon>
        <taxon>Oleomonas</taxon>
    </lineage>
</organism>
<evidence type="ECO:0000256" key="2">
    <source>
        <dbReference type="ARBA" id="ARBA00023304"/>
    </source>
</evidence>
<dbReference type="Pfam" id="PF19798">
    <property type="entry name" value="Sulfotransfer_5"/>
    <property type="match status" value="1"/>
</dbReference>
<evidence type="ECO:0000313" key="4">
    <source>
        <dbReference type="Proteomes" id="UP000284605"/>
    </source>
</evidence>
<evidence type="ECO:0000313" key="3">
    <source>
        <dbReference type="EMBL" id="RJF87737.1"/>
    </source>
</evidence>
<reference evidence="3 4" key="1">
    <citation type="submission" date="2018-09" db="EMBL/GenBank/DDBJ databases">
        <authorList>
            <person name="Zhu H."/>
        </authorList>
    </citation>
    <scope>NUCLEOTIDE SEQUENCE [LARGE SCALE GENOMIC DNA]</scope>
    <source>
        <strain evidence="3 4">K1W22B-8</strain>
    </source>
</reference>
<comment type="caution">
    <text evidence="3">The sequence shown here is derived from an EMBL/GenBank/DDBJ whole genome shotgun (WGS) entry which is preliminary data.</text>
</comment>
<dbReference type="Proteomes" id="UP000284605">
    <property type="component" value="Unassembled WGS sequence"/>
</dbReference>
<dbReference type="SUPFAM" id="SSF52540">
    <property type="entry name" value="P-loop containing nucleoside triphosphate hydrolases"/>
    <property type="match status" value="1"/>
</dbReference>
<dbReference type="GO" id="GO:0009082">
    <property type="term" value="P:branched-chain amino acid biosynthetic process"/>
    <property type="evidence" value="ECO:0007669"/>
    <property type="project" value="UniProtKB-KW"/>
</dbReference>
<keyword evidence="3" id="KW-0378">Hydrolase</keyword>
<evidence type="ECO:0000256" key="1">
    <source>
        <dbReference type="ARBA" id="ARBA00009320"/>
    </source>
</evidence>
<sequence>MWSGPRNISTAMMRAFENRPDAVVVDEPLYGFYLKQTGLDHPGRDAIIAAMECDWRKVVDTLTQGPVGSGRTIHYQKHMTHHLLPQMGRDWLAQVTNCFLIRDPAEVIASYLEKRATVTLADIGVAEQAEIFDRAADRLGHAPPVIDGRDVQADPRAMLAALCRAVDIPFDEAMLAWPPGRRASDGVWAPHWYAAVEASTGFTPPAPPKAPPPGHEALIERAAPFYRRLYAHRLAAGS</sequence>
<proteinExistence type="inferred from homology"/>
<dbReference type="InterPro" id="IPR050571">
    <property type="entry name" value="Class-IV_PLP-Dep_Aminotrnsfr"/>
</dbReference>
<keyword evidence="4" id="KW-1185">Reference proteome</keyword>
<accession>A0A418WCG8</accession>
<comment type="similarity">
    <text evidence="1">Belongs to the class-IV pyridoxal-phosphate-dependent aminotransferase family.</text>
</comment>
<dbReference type="AlphaFoldDB" id="A0A418WCG8"/>
<dbReference type="PANTHER" id="PTHR42743:SF11">
    <property type="entry name" value="AMINODEOXYCHORISMATE LYASE"/>
    <property type="match status" value="1"/>
</dbReference>
<dbReference type="InterPro" id="IPR027417">
    <property type="entry name" value="P-loop_NTPase"/>
</dbReference>
<gene>
    <name evidence="3" type="ORF">D3874_12475</name>
</gene>
<keyword evidence="2" id="KW-0028">Amino-acid biosynthesis</keyword>
<dbReference type="EMBL" id="QYUK01000011">
    <property type="protein sequence ID" value="RJF87737.1"/>
    <property type="molecule type" value="Genomic_DNA"/>
</dbReference>
<keyword evidence="2" id="KW-0100">Branched-chain amino acid biosynthesis</keyword>
<dbReference type="OrthoDB" id="272985at2"/>
<name>A0A418WCG8_9PROT</name>